<dbReference type="OMA" id="NPHPHNM"/>
<evidence type="ECO:0000313" key="2">
    <source>
        <dbReference type="Proteomes" id="UP000887567"/>
    </source>
</evidence>
<sequence length="280" mass="32407">MKDVSTPANPKRNEDWIYKSTYTNSYTGTDGLPAPNGRVRTSQFYPSGRPYLDSTYRTDFMRFPTNKRESVPYGSSSGYRKNNPHPHNMQSAFKHPCKDYFVWSPYQRLPPLGNTVDGLNSQILLQRVCQDKTRSIYQQDFKQPPYATATLAYSNCRRAVGTSSYKDAFEGTHGQAAQSAKPEPYGFPSLDKFETSTYRRDFRKTKTLQLPLLPSSPTRRNNPHPVTMNNAFIFPNRGYWIWPHRLIPMKYEDNSITLCLSNDLLKDKKRGPFETWQKEN</sequence>
<dbReference type="Proteomes" id="UP000887567">
    <property type="component" value="Unplaced"/>
</dbReference>
<organism evidence="1 2">
    <name type="scientific">Exaiptasia diaphana</name>
    <name type="common">Tropical sea anemone</name>
    <name type="synonym">Aiptasia pulchella</name>
    <dbReference type="NCBI Taxonomy" id="2652724"/>
    <lineage>
        <taxon>Eukaryota</taxon>
        <taxon>Metazoa</taxon>
        <taxon>Cnidaria</taxon>
        <taxon>Anthozoa</taxon>
        <taxon>Hexacorallia</taxon>
        <taxon>Actiniaria</taxon>
        <taxon>Aiptasiidae</taxon>
        <taxon>Exaiptasia</taxon>
    </lineage>
</organism>
<dbReference type="AlphaFoldDB" id="A0A913Y6C0"/>
<dbReference type="PANTHER" id="PTHR33769">
    <property type="entry name" value="TESTIS-EXPRESSED PROTEIN 26 ISOFORM X3"/>
    <property type="match status" value="1"/>
</dbReference>
<dbReference type="GO" id="GO:0005737">
    <property type="term" value="C:cytoplasm"/>
    <property type="evidence" value="ECO:0007669"/>
    <property type="project" value="TreeGrafter"/>
</dbReference>
<dbReference type="OrthoDB" id="5984625at2759"/>
<reference evidence="1" key="1">
    <citation type="submission" date="2022-11" db="UniProtKB">
        <authorList>
            <consortium name="EnsemblMetazoa"/>
        </authorList>
    </citation>
    <scope>IDENTIFICATION</scope>
</reference>
<accession>A0A913Y6C0</accession>
<dbReference type="InterPro" id="IPR043460">
    <property type="entry name" value="MEDAG/TEX26"/>
</dbReference>
<dbReference type="RefSeq" id="XP_020915045.1">
    <property type="nucleotide sequence ID" value="XM_021059386.2"/>
</dbReference>
<proteinExistence type="predicted"/>
<keyword evidence="2" id="KW-1185">Reference proteome</keyword>
<dbReference type="EnsemblMetazoa" id="XM_021059386.2">
    <property type="protein sequence ID" value="XP_020915045.1"/>
    <property type="gene ID" value="LOC110252563"/>
</dbReference>
<dbReference type="GeneID" id="110252563"/>
<name>A0A913Y6C0_EXADI</name>
<protein>
    <submittedName>
        <fullName evidence="1">Uncharacterized protein</fullName>
    </submittedName>
</protein>
<dbReference type="KEGG" id="epa:110252563"/>
<evidence type="ECO:0000313" key="1">
    <source>
        <dbReference type="EnsemblMetazoa" id="XP_020915045.1"/>
    </source>
</evidence>
<dbReference type="PANTHER" id="PTHR33769:SF2">
    <property type="entry name" value="TESTIS-EXPRESSED PROTEIN 26"/>
    <property type="match status" value="1"/>
</dbReference>